<gene>
    <name evidence="2" type="ORF">DI556_21390</name>
</gene>
<dbReference type="PANTHER" id="PTHR34448:SF1">
    <property type="entry name" value="BLL6088 PROTEIN"/>
    <property type="match status" value="1"/>
</dbReference>
<dbReference type="AlphaFoldDB" id="A0A2W5N5K8"/>
<dbReference type="GO" id="GO:0046872">
    <property type="term" value="F:metal ion binding"/>
    <property type="evidence" value="ECO:0007669"/>
    <property type="project" value="UniProtKB-KW"/>
</dbReference>
<dbReference type="Proteomes" id="UP000249185">
    <property type="component" value="Unassembled WGS sequence"/>
</dbReference>
<evidence type="ECO:0000256" key="1">
    <source>
        <dbReference type="ARBA" id="ARBA00022723"/>
    </source>
</evidence>
<dbReference type="PANTHER" id="PTHR34448">
    <property type="entry name" value="AMINOPEPTIDASE"/>
    <property type="match status" value="1"/>
</dbReference>
<accession>A0A2W5N5K8</accession>
<organism evidence="2 3">
    <name type="scientific">Rhodovulum sulfidophilum</name>
    <name type="common">Rhodobacter sulfidophilus</name>
    <dbReference type="NCBI Taxonomy" id="35806"/>
    <lineage>
        <taxon>Bacteria</taxon>
        <taxon>Pseudomonadati</taxon>
        <taxon>Pseudomonadota</taxon>
        <taxon>Alphaproteobacteria</taxon>
        <taxon>Rhodobacterales</taxon>
        <taxon>Paracoccaceae</taxon>
        <taxon>Rhodovulum</taxon>
    </lineage>
</organism>
<dbReference type="Pfam" id="PF26233">
    <property type="entry name" value="NicX"/>
    <property type="match status" value="1"/>
</dbReference>
<dbReference type="SUPFAM" id="SSF144052">
    <property type="entry name" value="Thermophilic metalloprotease-like"/>
    <property type="match status" value="1"/>
</dbReference>
<name>A0A2W5N5K8_RHOSU</name>
<comment type="caution">
    <text evidence="2">The sequence shown here is derived from an EMBL/GenBank/DDBJ whole genome shotgun (WGS) entry which is preliminary data.</text>
</comment>
<sequence length="330" mass="35155">MTTPETLAEVLKTPLRLNAREGDRILVITDTAIEEPVWRGLQAAARALGMRPTVAIMEPRAAHAMDPDPSIVSAALDPSNGLVVYLTSTALAHAPMNDRMLETGRRFVLMEELTAAMLDPEGPAGADYHAIDALGQKIARIFTEGSEVRVTCPNGTDLVARIDGRPGRSISGLPIVMHESGGGGCAFPDGEAHVCPVEGTGQGRIVFDLTAHNVGRIETPITVTVKDGMATEIAGAREAEIWREVFRKHGDPASFNCPAEVSIGLNPRVRPMGSMRTDKKMYGTSHIGLGDTIALGGTCKAALRIEGVIATPRISVDGREITRDGRILID</sequence>
<keyword evidence="1" id="KW-0479">Metal-binding</keyword>
<evidence type="ECO:0000313" key="3">
    <source>
        <dbReference type="Proteomes" id="UP000249185"/>
    </source>
</evidence>
<proteinExistence type="predicted"/>
<dbReference type="InterPro" id="IPR058739">
    <property type="entry name" value="NicX"/>
</dbReference>
<protein>
    <recommendedName>
        <fullName evidence="4">Leucyl aminopeptidase</fullName>
    </recommendedName>
</protein>
<dbReference type="InterPro" id="IPR052170">
    <property type="entry name" value="M29_Exopeptidase"/>
</dbReference>
<dbReference type="EMBL" id="QFPW01000032">
    <property type="protein sequence ID" value="PZQ46035.1"/>
    <property type="molecule type" value="Genomic_DNA"/>
</dbReference>
<evidence type="ECO:0008006" key="4">
    <source>
        <dbReference type="Google" id="ProtNLM"/>
    </source>
</evidence>
<reference evidence="2 3" key="1">
    <citation type="submission" date="2017-08" db="EMBL/GenBank/DDBJ databases">
        <title>Infants hospitalized years apart are colonized by the same room-sourced microbial strains.</title>
        <authorList>
            <person name="Brooks B."/>
            <person name="Olm M.R."/>
            <person name="Firek B.A."/>
            <person name="Baker R."/>
            <person name="Thomas B.C."/>
            <person name="Morowitz M.J."/>
            <person name="Banfield J.F."/>
        </authorList>
    </citation>
    <scope>NUCLEOTIDE SEQUENCE [LARGE SCALE GENOMIC DNA]</scope>
    <source>
        <strain evidence="2">S2_005_002_R2_34</strain>
    </source>
</reference>
<evidence type="ECO:0000313" key="2">
    <source>
        <dbReference type="EMBL" id="PZQ46035.1"/>
    </source>
</evidence>